<dbReference type="Pfam" id="PF17917">
    <property type="entry name" value="RT_RNaseH"/>
    <property type="match status" value="1"/>
</dbReference>
<protein>
    <submittedName>
        <fullName evidence="9">DNA/RNA polymerases superfamily protein</fullName>
    </submittedName>
</protein>
<keyword evidence="10" id="KW-1185">Reference proteome</keyword>
<evidence type="ECO:0000256" key="3">
    <source>
        <dbReference type="ARBA" id="ARBA00022722"/>
    </source>
</evidence>
<evidence type="ECO:0000313" key="10">
    <source>
        <dbReference type="Proteomes" id="UP000325315"/>
    </source>
</evidence>
<sequence length="456" mass="53076">MLAQKYVKKGCDTYLAYVLDTKVSESKIASVPMVCEYLDVFPEEFLWLPLIREVQFAIELLQELTNRGFARPSFLPWGAPVLFVKKKDGSMRLYIDYHQLNKVVTKNKYPLPRIDDLFDQFKGTTVFLKINLRSGYYQLRVKDSDVPKIVFRTRYEHYEFLVMPFGLTIAPVIFMDLMNRIFRPYLDRFVVVFIDDILIYSRDDNCFPNSTNVSFGSERLDFGGILFQRKAYELIRLLTIGVFVKGFLMIATMMTRLLQKDSFEKSKALLTEAPVLVQPESGKEFVIFSNASLNEGKVIAYASRQLKPHEKNYLTHDLELVAIVFTLKIWRHHLFDEKCHIFTDHKSLKYIMTQTDLNLQQQKWLKLLKDYELIIDYHPGKANVVSDALSKKSLFALLLILSNDGSLLPELKAKQLFLQQICEAQKCDNEVQTKRVQCELTTDLDYQIGSDDCLMF</sequence>
<dbReference type="Pfam" id="PF00078">
    <property type="entry name" value="RVT_1"/>
    <property type="match status" value="1"/>
</dbReference>
<reference evidence="10" key="1">
    <citation type="journal article" date="2019" name="Plant Biotechnol. J.">
        <title>Genome sequencing of the Australian wild diploid species Gossypium australe highlights disease resistance and delayed gland morphogenesis.</title>
        <authorList>
            <person name="Cai Y."/>
            <person name="Cai X."/>
            <person name="Wang Q."/>
            <person name="Wang P."/>
            <person name="Zhang Y."/>
            <person name="Cai C."/>
            <person name="Xu Y."/>
            <person name="Wang K."/>
            <person name="Zhou Z."/>
            <person name="Wang C."/>
            <person name="Geng S."/>
            <person name="Li B."/>
            <person name="Dong Q."/>
            <person name="Hou Y."/>
            <person name="Wang H."/>
            <person name="Ai P."/>
            <person name="Liu Z."/>
            <person name="Yi F."/>
            <person name="Sun M."/>
            <person name="An G."/>
            <person name="Cheng J."/>
            <person name="Zhang Y."/>
            <person name="Shi Q."/>
            <person name="Xie Y."/>
            <person name="Shi X."/>
            <person name="Chang Y."/>
            <person name="Huang F."/>
            <person name="Chen Y."/>
            <person name="Hong S."/>
            <person name="Mi L."/>
            <person name="Sun Q."/>
            <person name="Zhang L."/>
            <person name="Zhou B."/>
            <person name="Peng R."/>
            <person name="Zhang X."/>
            <person name="Liu F."/>
        </authorList>
    </citation>
    <scope>NUCLEOTIDE SEQUENCE [LARGE SCALE GENOMIC DNA]</scope>
    <source>
        <strain evidence="10">cv. PA1801</strain>
    </source>
</reference>
<keyword evidence="3" id="KW-0540">Nuclease</keyword>
<feature type="transmembrane region" description="Helical" evidence="7">
    <location>
        <begin position="158"/>
        <end position="178"/>
    </location>
</feature>
<dbReference type="PROSITE" id="PS50878">
    <property type="entry name" value="RT_POL"/>
    <property type="match status" value="1"/>
</dbReference>
<keyword evidence="6" id="KW-0695">RNA-directed DNA polymerase</keyword>
<dbReference type="CDD" id="cd09274">
    <property type="entry name" value="RNase_HI_RT_Ty3"/>
    <property type="match status" value="1"/>
</dbReference>
<dbReference type="PANTHER" id="PTHR24559">
    <property type="entry name" value="TRANSPOSON TY3-I GAG-POL POLYPROTEIN"/>
    <property type="match status" value="1"/>
</dbReference>
<dbReference type="GO" id="GO:0016787">
    <property type="term" value="F:hydrolase activity"/>
    <property type="evidence" value="ECO:0007669"/>
    <property type="project" value="UniProtKB-KW"/>
</dbReference>
<feature type="transmembrane region" description="Helical" evidence="7">
    <location>
        <begin position="234"/>
        <end position="258"/>
    </location>
</feature>
<comment type="caution">
    <text evidence="9">The sequence shown here is derived from an EMBL/GenBank/DDBJ whole genome shotgun (WGS) entry which is preliminary data.</text>
</comment>
<dbReference type="GO" id="GO:0004519">
    <property type="term" value="F:endonuclease activity"/>
    <property type="evidence" value="ECO:0007669"/>
    <property type="project" value="UniProtKB-KW"/>
</dbReference>
<evidence type="ECO:0000313" key="9">
    <source>
        <dbReference type="EMBL" id="KAA3484567.1"/>
    </source>
</evidence>
<keyword evidence="7" id="KW-0812">Transmembrane</keyword>
<keyword evidence="5" id="KW-0378">Hydrolase</keyword>
<evidence type="ECO:0000256" key="7">
    <source>
        <dbReference type="SAM" id="Phobius"/>
    </source>
</evidence>
<evidence type="ECO:0000256" key="6">
    <source>
        <dbReference type="ARBA" id="ARBA00022918"/>
    </source>
</evidence>
<dbReference type="EMBL" id="SMMG02000002">
    <property type="protein sequence ID" value="KAA3484567.1"/>
    <property type="molecule type" value="Genomic_DNA"/>
</dbReference>
<evidence type="ECO:0000256" key="5">
    <source>
        <dbReference type="ARBA" id="ARBA00022801"/>
    </source>
</evidence>
<name>A0A5B6WUW3_9ROSI</name>
<accession>A0A5B6WUW3</accession>
<dbReference type="Gene3D" id="3.10.10.10">
    <property type="entry name" value="HIV Type 1 Reverse Transcriptase, subunit A, domain 1"/>
    <property type="match status" value="1"/>
</dbReference>
<dbReference type="GO" id="GO:0003964">
    <property type="term" value="F:RNA-directed DNA polymerase activity"/>
    <property type="evidence" value="ECO:0007669"/>
    <property type="project" value="UniProtKB-KW"/>
</dbReference>
<dbReference type="InterPro" id="IPR000477">
    <property type="entry name" value="RT_dom"/>
</dbReference>
<dbReference type="CDD" id="cd01647">
    <property type="entry name" value="RT_LTR"/>
    <property type="match status" value="1"/>
</dbReference>
<keyword evidence="1" id="KW-0808">Transferase</keyword>
<evidence type="ECO:0000256" key="4">
    <source>
        <dbReference type="ARBA" id="ARBA00022759"/>
    </source>
</evidence>
<evidence type="ECO:0000259" key="8">
    <source>
        <dbReference type="PROSITE" id="PS50878"/>
    </source>
</evidence>
<feature type="domain" description="Reverse transcriptase" evidence="8">
    <location>
        <begin position="65"/>
        <end position="244"/>
    </location>
</feature>
<keyword evidence="7" id="KW-0472">Membrane</keyword>
<organism evidence="9 10">
    <name type="scientific">Gossypium australe</name>
    <dbReference type="NCBI Taxonomy" id="47621"/>
    <lineage>
        <taxon>Eukaryota</taxon>
        <taxon>Viridiplantae</taxon>
        <taxon>Streptophyta</taxon>
        <taxon>Embryophyta</taxon>
        <taxon>Tracheophyta</taxon>
        <taxon>Spermatophyta</taxon>
        <taxon>Magnoliopsida</taxon>
        <taxon>eudicotyledons</taxon>
        <taxon>Gunneridae</taxon>
        <taxon>Pentapetalae</taxon>
        <taxon>rosids</taxon>
        <taxon>malvids</taxon>
        <taxon>Malvales</taxon>
        <taxon>Malvaceae</taxon>
        <taxon>Malvoideae</taxon>
        <taxon>Gossypium</taxon>
    </lineage>
</organism>
<dbReference type="InterPro" id="IPR041373">
    <property type="entry name" value="RT_RNaseH"/>
</dbReference>
<keyword evidence="4" id="KW-0255">Endonuclease</keyword>
<keyword evidence="7" id="KW-1133">Transmembrane helix</keyword>
<dbReference type="PANTHER" id="PTHR24559:SF444">
    <property type="entry name" value="REVERSE TRANSCRIPTASE DOMAIN-CONTAINING PROTEIN"/>
    <property type="match status" value="1"/>
</dbReference>
<dbReference type="InterPro" id="IPR043502">
    <property type="entry name" value="DNA/RNA_pol_sf"/>
</dbReference>
<dbReference type="InterPro" id="IPR053134">
    <property type="entry name" value="RNA-dir_DNA_polymerase"/>
</dbReference>
<dbReference type="AlphaFoldDB" id="A0A5B6WUW3"/>
<proteinExistence type="predicted"/>
<dbReference type="Proteomes" id="UP000325315">
    <property type="component" value="Unassembled WGS sequence"/>
</dbReference>
<keyword evidence="2" id="KW-0548">Nucleotidyltransferase</keyword>
<evidence type="ECO:0000256" key="2">
    <source>
        <dbReference type="ARBA" id="ARBA00022695"/>
    </source>
</evidence>
<gene>
    <name evidence="9" type="ORF">EPI10_006643</name>
</gene>
<dbReference type="OrthoDB" id="7756796at2759"/>
<dbReference type="Gene3D" id="3.30.70.270">
    <property type="match status" value="1"/>
</dbReference>
<dbReference type="InterPro" id="IPR043128">
    <property type="entry name" value="Rev_trsase/Diguanyl_cyclase"/>
</dbReference>
<dbReference type="SUPFAM" id="SSF56672">
    <property type="entry name" value="DNA/RNA polymerases"/>
    <property type="match status" value="1"/>
</dbReference>
<evidence type="ECO:0000256" key="1">
    <source>
        <dbReference type="ARBA" id="ARBA00022679"/>
    </source>
</evidence>